<dbReference type="InterPro" id="IPR048503">
    <property type="entry name" value="NamZ_C"/>
</dbReference>
<dbReference type="InterPro" id="IPR048502">
    <property type="entry name" value="NamZ_N"/>
</dbReference>
<evidence type="ECO:0000313" key="4">
    <source>
        <dbReference type="EMBL" id="SFJ50860.1"/>
    </source>
</evidence>
<dbReference type="PROSITE" id="PS51257">
    <property type="entry name" value="PROKAR_LIPOPROTEIN"/>
    <property type="match status" value="1"/>
</dbReference>
<dbReference type="Gene3D" id="3.40.50.12170">
    <property type="entry name" value="Uncharacterised protein PF07075, DUF1343"/>
    <property type="match status" value="1"/>
</dbReference>
<feature type="chain" id="PRO_5011733426" evidence="1">
    <location>
        <begin position="22"/>
        <end position="409"/>
    </location>
</feature>
<proteinExistence type="predicted"/>
<dbReference type="EMBL" id="FOQO01000010">
    <property type="protein sequence ID" value="SFJ50860.1"/>
    <property type="molecule type" value="Genomic_DNA"/>
</dbReference>
<evidence type="ECO:0000259" key="3">
    <source>
        <dbReference type="Pfam" id="PF20732"/>
    </source>
</evidence>
<dbReference type="AlphaFoldDB" id="A0A1I3RXV3"/>
<dbReference type="Proteomes" id="UP000198670">
    <property type="component" value="Unassembled WGS sequence"/>
</dbReference>
<gene>
    <name evidence="4" type="ORF">SAMN05444682_110168</name>
</gene>
<dbReference type="GO" id="GO:0033922">
    <property type="term" value="F:peptidoglycan beta-N-acetylmuramidase activity"/>
    <property type="evidence" value="ECO:0007669"/>
    <property type="project" value="InterPro"/>
</dbReference>
<dbReference type="STRING" id="1477437.SAMN05444682_110168"/>
<dbReference type="Pfam" id="PF07075">
    <property type="entry name" value="NamZ_N"/>
    <property type="match status" value="1"/>
</dbReference>
<accession>A0A1I3RXV3</accession>
<organism evidence="4 5">
    <name type="scientific">Parapedobacter indicus</name>
    <dbReference type="NCBI Taxonomy" id="1477437"/>
    <lineage>
        <taxon>Bacteria</taxon>
        <taxon>Pseudomonadati</taxon>
        <taxon>Bacteroidota</taxon>
        <taxon>Sphingobacteriia</taxon>
        <taxon>Sphingobacteriales</taxon>
        <taxon>Sphingobacteriaceae</taxon>
        <taxon>Parapedobacter</taxon>
    </lineage>
</organism>
<reference evidence="4 5" key="1">
    <citation type="submission" date="2016-10" db="EMBL/GenBank/DDBJ databases">
        <authorList>
            <person name="de Groot N.N."/>
        </authorList>
    </citation>
    <scope>NUCLEOTIDE SEQUENCE [LARGE SCALE GENOMIC DNA]</scope>
    <source>
        <strain evidence="4 5">RK1</strain>
    </source>
</reference>
<dbReference type="PIRSF" id="PIRSF016719">
    <property type="entry name" value="UCP016719"/>
    <property type="match status" value="1"/>
</dbReference>
<keyword evidence="5" id="KW-1185">Reference proteome</keyword>
<name>A0A1I3RXV3_9SPHI</name>
<dbReference type="InterPro" id="IPR008302">
    <property type="entry name" value="NamZ"/>
</dbReference>
<keyword evidence="1" id="KW-0732">Signal</keyword>
<evidence type="ECO:0000256" key="1">
    <source>
        <dbReference type="SAM" id="SignalP"/>
    </source>
</evidence>
<feature type="domain" description="Peptidoglycan beta-N-acetylmuramidase NamZ C-terminal" evidence="3">
    <location>
        <begin position="258"/>
        <end position="408"/>
    </location>
</feature>
<evidence type="ECO:0000259" key="2">
    <source>
        <dbReference type="Pfam" id="PF07075"/>
    </source>
</evidence>
<protein>
    <submittedName>
        <fullName evidence="4">Uncharacterized conserved protein YbbC, DUF1343 family</fullName>
    </submittedName>
</protein>
<feature type="domain" description="Peptidoglycan beta-N-acetylmuramidase NamZ N-terminal" evidence="2">
    <location>
        <begin position="57"/>
        <end position="254"/>
    </location>
</feature>
<sequence>MPDRMIKLIISLLIVTSCSGAAERSDETTGQPEATEAIITGADQVESYVPYLMGKRVGMVINQTSIIGDQLSVDSLLALGVDIKAIFGPEHGFRQNASNGAAVGDEIDPQTGIPIVSLYGKNRKPSQTQMEALDVMVFDVQDVGCRFYTYINTLADIMEACAEYGKKLVILDRPNPNGFVDGPVLDMQFKSGIGKFPIPVAHGMTMGEFARMLNGEGWLANGIQCDINVIPIKNYTHDLYYELPVPPSPNLNTQASIILYPSLCLFEGTIISQGRGTYMPFTVLGAPALKGQYDFSFKPVSIPGMSEAPLHQGKMCYGIDLRDYDIKRLHASGRINLQWMLEFYKAFPEKERFFDSSQSPAMGRIEALIGNNVFKKQVMDGLSEEEIRKSWEPGLSDYKEMRKQYLLYK</sequence>
<dbReference type="Gene3D" id="3.90.1150.140">
    <property type="match status" value="1"/>
</dbReference>
<feature type="signal peptide" evidence="1">
    <location>
        <begin position="1"/>
        <end position="21"/>
    </location>
</feature>
<dbReference type="Pfam" id="PF20732">
    <property type="entry name" value="NamZ_C"/>
    <property type="match status" value="1"/>
</dbReference>
<dbReference type="PANTHER" id="PTHR42915">
    <property type="entry name" value="HYPOTHETICAL 460 KDA PROTEIN IN FEUA-SIGW INTERGENIC REGION [PRECURSOR]"/>
    <property type="match status" value="1"/>
</dbReference>
<evidence type="ECO:0000313" key="5">
    <source>
        <dbReference type="Proteomes" id="UP000198670"/>
    </source>
</evidence>
<dbReference type="PANTHER" id="PTHR42915:SF1">
    <property type="entry name" value="PEPTIDOGLYCAN BETA-N-ACETYLMURAMIDASE NAMZ"/>
    <property type="match status" value="1"/>
</dbReference>